<dbReference type="InterPro" id="IPR020593">
    <property type="entry name" value="G-glutamylP_reductase_CS"/>
</dbReference>
<dbReference type="GO" id="GO:0055129">
    <property type="term" value="P:L-proline biosynthetic process"/>
    <property type="evidence" value="ECO:0007669"/>
    <property type="project" value="UniProtKB-UniRule"/>
</dbReference>
<dbReference type="GO" id="GO:0004350">
    <property type="term" value="F:glutamate-5-semialdehyde dehydrogenase activity"/>
    <property type="evidence" value="ECO:0007669"/>
    <property type="project" value="UniProtKB-UniRule"/>
</dbReference>
<dbReference type="InterPro" id="IPR012134">
    <property type="entry name" value="Glu-5-SA_DH"/>
</dbReference>
<dbReference type="InterPro" id="IPR016163">
    <property type="entry name" value="Ald_DH_C"/>
</dbReference>
<dbReference type="NCBIfam" id="NF001221">
    <property type="entry name" value="PRK00197.1"/>
    <property type="match status" value="1"/>
</dbReference>
<keyword evidence="7" id="KW-0963">Cytoplasm</keyword>
<comment type="subcellular location">
    <subcellularLocation>
        <location evidence="7">Cytoplasm</location>
    </subcellularLocation>
</comment>
<organism evidence="9 10">
    <name type="scientific">Lentilactobacillus sunkii DSM 19904</name>
    <dbReference type="NCBI Taxonomy" id="1423808"/>
    <lineage>
        <taxon>Bacteria</taxon>
        <taxon>Bacillati</taxon>
        <taxon>Bacillota</taxon>
        <taxon>Bacilli</taxon>
        <taxon>Lactobacillales</taxon>
        <taxon>Lactobacillaceae</taxon>
        <taxon>Lentilactobacillus</taxon>
    </lineage>
</organism>
<proteinExistence type="inferred from homology"/>
<dbReference type="GO" id="GO:0005737">
    <property type="term" value="C:cytoplasm"/>
    <property type="evidence" value="ECO:0007669"/>
    <property type="project" value="UniProtKB-SubCell"/>
</dbReference>
<evidence type="ECO:0000256" key="1">
    <source>
        <dbReference type="ARBA" id="ARBA00004985"/>
    </source>
</evidence>
<dbReference type="InterPro" id="IPR016162">
    <property type="entry name" value="Ald_DH_N"/>
</dbReference>
<dbReference type="FunFam" id="3.40.309.10:FF:000006">
    <property type="entry name" value="Gamma-glutamyl phosphate reductase"/>
    <property type="match status" value="1"/>
</dbReference>
<dbReference type="PANTHER" id="PTHR11063:SF8">
    <property type="entry name" value="DELTA-1-PYRROLINE-5-CARBOXYLATE SYNTHASE"/>
    <property type="match status" value="1"/>
</dbReference>
<dbReference type="CDD" id="cd07079">
    <property type="entry name" value="ALDH_F18-19_ProA-GPR"/>
    <property type="match status" value="1"/>
</dbReference>
<evidence type="ECO:0000259" key="8">
    <source>
        <dbReference type="Pfam" id="PF00171"/>
    </source>
</evidence>
<accession>A0A0R1L1H0</accession>
<evidence type="ECO:0000256" key="6">
    <source>
        <dbReference type="ARBA" id="ARBA00049024"/>
    </source>
</evidence>
<dbReference type="Gene3D" id="3.40.605.10">
    <property type="entry name" value="Aldehyde Dehydrogenase, Chain A, domain 1"/>
    <property type="match status" value="1"/>
</dbReference>
<evidence type="ECO:0000256" key="7">
    <source>
        <dbReference type="HAMAP-Rule" id="MF_00412"/>
    </source>
</evidence>
<keyword evidence="2 7" id="KW-0028">Amino-acid biosynthesis</keyword>
<feature type="domain" description="Aldehyde dehydrogenase" evidence="8">
    <location>
        <begin position="314"/>
        <end position="404"/>
    </location>
</feature>
<dbReference type="RefSeq" id="WP_057823542.1">
    <property type="nucleotide sequence ID" value="NZ_AZEA01000002.1"/>
</dbReference>
<dbReference type="EMBL" id="AZEA01000002">
    <property type="protein sequence ID" value="KRK89628.1"/>
    <property type="molecule type" value="Genomic_DNA"/>
</dbReference>
<dbReference type="NCBIfam" id="TIGR00407">
    <property type="entry name" value="proA"/>
    <property type="match status" value="1"/>
</dbReference>
<protein>
    <recommendedName>
        <fullName evidence="7">Gamma-glutamyl phosphate reductase</fullName>
        <shortName evidence="7">GPR</shortName>
        <ecNumber evidence="7">1.2.1.41</ecNumber>
    </recommendedName>
    <alternativeName>
        <fullName evidence="7">Glutamate-5-semialdehyde dehydrogenase</fullName>
    </alternativeName>
    <alternativeName>
        <fullName evidence="7">Glutamyl-gamma-semialdehyde dehydrogenase</fullName>
        <shortName evidence="7">GSA dehydrogenase</shortName>
    </alternativeName>
</protein>
<name>A0A0R1L1H0_9LACO</name>
<comment type="catalytic activity">
    <reaction evidence="6 7">
        <text>L-glutamate 5-semialdehyde + phosphate + NADP(+) = L-glutamyl 5-phosphate + NADPH + H(+)</text>
        <dbReference type="Rhea" id="RHEA:19541"/>
        <dbReference type="ChEBI" id="CHEBI:15378"/>
        <dbReference type="ChEBI" id="CHEBI:43474"/>
        <dbReference type="ChEBI" id="CHEBI:57783"/>
        <dbReference type="ChEBI" id="CHEBI:58066"/>
        <dbReference type="ChEBI" id="CHEBI:58274"/>
        <dbReference type="ChEBI" id="CHEBI:58349"/>
        <dbReference type="EC" id="1.2.1.41"/>
    </reaction>
</comment>
<evidence type="ECO:0000313" key="9">
    <source>
        <dbReference type="EMBL" id="KRK89628.1"/>
    </source>
</evidence>
<feature type="domain" description="Aldehyde dehydrogenase" evidence="8">
    <location>
        <begin position="8"/>
        <end position="281"/>
    </location>
</feature>
<keyword evidence="3 7" id="KW-0641">Proline biosynthesis</keyword>
<dbReference type="PANTHER" id="PTHR11063">
    <property type="entry name" value="GLUTAMATE SEMIALDEHYDE DEHYDROGENASE"/>
    <property type="match status" value="1"/>
</dbReference>
<dbReference type="InterPro" id="IPR016161">
    <property type="entry name" value="Ald_DH/histidinol_DH"/>
</dbReference>
<dbReference type="PATRIC" id="fig|1423808.3.peg.1233"/>
<dbReference type="Proteomes" id="UP000051581">
    <property type="component" value="Unassembled WGS sequence"/>
</dbReference>
<evidence type="ECO:0000256" key="5">
    <source>
        <dbReference type="ARBA" id="ARBA00023002"/>
    </source>
</evidence>
<evidence type="ECO:0000313" key="10">
    <source>
        <dbReference type="Proteomes" id="UP000051581"/>
    </source>
</evidence>
<evidence type="ECO:0000256" key="3">
    <source>
        <dbReference type="ARBA" id="ARBA00022650"/>
    </source>
</evidence>
<keyword evidence="5 7" id="KW-0560">Oxidoreductase</keyword>
<comment type="function">
    <text evidence="7">Catalyzes the NADPH-dependent reduction of L-glutamate 5-phosphate into L-glutamate 5-semialdehyde and phosphate. The product spontaneously undergoes cyclization to form 1-pyrroline-5-carboxylate.</text>
</comment>
<keyword evidence="4 7" id="KW-0521">NADP</keyword>
<dbReference type="PROSITE" id="PS01223">
    <property type="entry name" value="PROA"/>
    <property type="match status" value="1"/>
</dbReference>
<dbReference type="InterPro" id="IPR015590">
    <property type="entry name" value="Aldehyde_DH_dom"/>
</dbReference>
<dbReference type="HAMAP" id="MF_00412">
    <property type="entry name" value="ProA"/>
    <property type="match status" value="1"/>
</dbReference>
<dbReference type="PIRSF" id="PIRSF000151">
    <property type="entry name" value="GPR"/>
    <property type="match status" value="1"/>
</dbReference>
<sequence length="414" mass="45051">MNETLIEIGKNAKAASYKLNLLDTVTKNKILNAFAKALTENVETILAANHKDLENATDMPAKFTDRLKLSEQRINDMAEGLRHVAALADPIGNIDKGWQNDAGLNIEKKRVPLGVIAMIFEARPNVTVDASALTFKSGNAVILRGGKEALNSNLALAEVLRNVLKENGLDENSIQILHDTSHETANDLMHLNKYVDVLIPRGGAGLINAVVKNSTVPVIETGAGNCHIYVDKDAELQMAIDIVVNAKVQRPSVCNAAEKLLIHKDVAENMLPAIAQALEDHGVELRGDDASRKIVSSIVPATEEDWSTEYNDLIMAVKVVDDEEQAINHINEYSTGHSEVIISDNYQSGQEFLNTIDSACVYVNASTRFTDGFEFGFGAEIGISTQKLHARGPMGLNELTTTKYVIRGNGQTRA</sequence>
<dbReference type="SUPFAM" id="SSF53720">
    <property type="entry name" value="ALDH-like"/>
    <property type="match status" value="1"/>
</dbReference>
<comment type="similarity">
    <text evidence="7">Belongs to the gamma-glutamyl phosphate reductase family.</text>
</comment>
<comment type="caution">
    <text evidence="9">The sequence shown here is derived from an EMBL/GenBank/DDBJ whole genome shotgun (WGS) entry which is preliminary data.</text>
</comment>
<dbReference type="Pfam" id="PF00171">
    <property type="entry name" value="Aldedh"/>
    <property type="match status" value="2"/>
</dbReference>
<dbReference type="EC" id="1.2.1.41" evidence="7"/>
<dbReference type="OrthoDB" id="9809970at2"/>
<evidence type="ECO:0000256" key="4">
    <source>
        <dbReference type="ARBA" id="ARBA00022857"/>
    </source>
</evidence>
<dbReference type="Gene3D" id="3.40.309.10">
    <property type="entry name" value="Aldehyde Dehydrogenase, Chain A, domain 2"/>
    <property type="match status" value="1"/>
</dbReference>
<dbReference type="InterPro" id="IPR000965">
    <property type="entry name" value="GPR_dom"/>
</dbReference>
<gene>
    <name evidence="7" type="primary">proA</name>
    <name evidence="9" type="ORF">FD17_GL001221</name>
</gene>
<reference evidence="9 10" key="1">
    <citation type="journal article" date="2015" name="Genome Announc.">
        <title>Expanding the biotechnology potential of lactobacilli through comparative genomics of 213 strains and associated genera.</title>
        <authorList>
            <person name="Sun Z."/>
            <person name="Harris H.M."/>
            <person name="McCann A."/>
            <person name="Guo C."/>
            <person name="Argimon S."/>
            <person name="Zhang W."/>
            <person name="Yang X."/>
            <person name="Jeffery I.B."/>
            <person name="Cooney J.C."/>
            <person name="Kagawa T.F."/>
            <person name="Liu W."/>
            <person name="Song Y."/>
            <person name="Salvetti E."/>
            <person name="Wrobel A."/>
            <person name="Rasinkangas P."/>
            <person name="Parkhill J."/>
            <person name="Rea M.C."/>
            <person name="O'Sullivan O."/>
            <person name="Ritari J."/>
            <person name="Douillard F.P."/>
            <person name="Paul Ross R."/>
            <person name="Yang R."/>
            <person name="Briner A.E."/>
            <person name="Felis G.E."/>
            <person name="de Vos W.M."/>
            <person name="Barrangou R."/>
            <person name="Klaenhammer T.R."/>
            <person name="Caufield P.W."/>
            <person name="Cui Y."/>
            <person name="Zhang H."/>
            <person name="O'Toole P.W."/>
        </authorList>
    </citation>
    <scope>NUCLEOTIDE SEQUENCE [LARGE SCALE GENOMIC DNA]</scope>
    <source>
        <strain evidence="9 10">DSM 19904</strain>
    </source>
</reference>
<evidence type="ECO:0000256" key="2">
    <source>
        <dbReference type="ARBA" id="ARBA00022605"/>
    </source>
</evidence>
<dbReference type="GO" id="GO:0050661">
    <property type="term" value="F:NADP binding"/>
    <property type="evidence" value="ECO:0007669"/>
    <property type="project" value="InterPro"/>
</dbReference>
<dbReference type="AlphaFoldDB" id="A0A0R1L1H0"/>
<dbReference type="UniPathway" id="UPA00098">
    <property type="reaction ID" value="UER00360"/>
</dbReference>
<comment type="pathway">
    <text evidence="1 7">Amino-acid biosynthesis; L-proline biosynthesis; L-glutamate 5-semialdehyde from L-glutamate: step 2/2.</text>
</comment>
<keyword evidence="10" id="KW-1185">Reference proteome</keyword>